<dbReference type="InterPro" id="IPR000967">
    <property type="entry name" value="Znf_NFX1"/>
</dbReference>
<dbReference type="PROSITE" id="PS51061">
    <property type="entry name" value="R3H"/>
    <property type="match status" value="1"/>
</dbReference>
<dbReference type="GO" id="GO:0000977">
    <property type="term" value="F:RNA polymerase II transcription regulatory region sequence-specific DNA binding"/>
    <property type="evidence" value="ECO:0007669"/>
    <property type="project" value="TreeGrafter"/>
</dbReference>
<feature type="compositionally biased region" description="Pro residues" evidence="11">
    <location>
        <begin position="992"/>
        <end position="1003"/>
    </location>
</feature>
<keyword evidence="16" id="KW-1185">Reference proteome</keyword>
<evidence type="ECO:0000256" key="9">
    <source>
        <dbReference type="ARBA" id="ARBA00023242"/>
    </source>
</evidence>
<dbReference type="GO" id="GO:0008270">
    <property type="term" value="F:zinc ion binding"/>
    <property type="evidence" value="ECO:0007669"/>
    <property type="project" value="UniProtKB-KW"/>
</dbReference>
<evidence type="ECO:0000256" key="4">
    <source>
        <dbReference type="ARBA" id="ARBA00022737"/>
    </source>
</evidence>
<evidence type="ECO:0000259" key="13">
    <source>
        <dbReference type="PROSITE" id="PS50089"/>
    </source>
</evidence>
<dbReference type="CDD" id="cd16696">
    <property type="entry name" value="RING-CH-C4HC3_NFX1"/>
    <property type="match status" value="1"/>
</dbReference>
<dbReference type="InterPro" id="IPR019787">
    <property type="entry name" value="Znf_PHD-finger"/>
</dbReference>
<evidence type="ECO:0000259" key="12">
    <source>
        <dbReference type="PROSITE" id="PS50016"/>
    </source>
</evidence>
<evidence type="ECO:0000256" key="11">
    <source>
        <dbReference type="SAM" id="MobiDB-lite"/>
    </source>
</evidence>
<dbReference type="GeneID" id="119719422"/>
<dbReference type="GO" id="GO:0000122">
    <property type="term" value="P:negative regulation of transcription by RNA polymerase II"/>
    <property type="evidence" value="ECO:0007669"/>
    <property type="project" value="TreeGrafter"/>
</dbReference>
<dbReference type="SMART" id="SM00393">
    <property type="entry name" value="R3H"/>
    <property type="match status" value="1"/>
</dbReference>
<accession>A0A913YYG9</accession>
<feature type="region of interest" description="Disordered" evidence="11">
    <location>
        <begin position="145"/>
        <end position="223"/>
    </location>
</feature>
<evidence type="ECO:0000256" key="1">
    <source>
        <dbReference type="ARBA" id="ARBA00004123"/>
    </source>
</evidence>
<dbReference type="RefSeq" id="XP_038044789.1">
    <property type="nucleotide sequence ID" value="XM_038188861.1"/>
</dbReference>
<comment type="similarity">
    <text evidence="2">Belongs to the NFX1 family.</text>
</comment>
<feature type="region of interest" description="Disordered" evidence="11">
    <location>
        <begin position="1"/>
        <end position="28"/>
    </location>
</feature>
<evidence type="ECO:0000313" key="16">
    <source>
        <dbReference type="Proteomes" id="UP000887568"/>
    </source>
</evidence>
<dbReference type="CDD" id="cd02643">
    <property type="entry name" value="R3H_NF-X1"/>
    <property type="match status" value="1"/>
</dbReference>
<dbReference type="Pfam" id="PF01422">
    <property type="entry name" value="zf-NF-X1"/>
    <property type="match status" value="8"/>
</dbReference>
<feature type="compositionally biased region" description="Polar residues" evidence="11">
    <location>
        <begin position="14"/>
        <end position="28"/>
    </location>
</feature>
<dbReference type="GO" id="GO:0005634">
    <property type="term" value="C:nucleus"/>
    <property type="evidence" value="ECO:0007669"/>
    <property type="project" value="UniProtKB-SubCell"/>
</dbReference>
<dbReference type="CDD" id="cd06008">
    <property type="entry name" value="NF-X1-zinc-finger"/>
    <property type="match status" value="5"/>
</dbReference>
<evidence type="ECO:0000256" key="5">
    <source>
        <dbReference type="ARBA" id="ARBA00022771"/>
    </source>
</evidence>
<dbReference type="PANTHER" id="PTHR12360">
    <property type="entry name" value="NUCLEAR TRANSCRIPTION FACTOR, X-BOX BINDING 1 NFX1"/>
    <property type="match status" value="1"/>
</dbReference>
<feature type="compositionally biased region" description="Polar residues" evidence="11">
    <location>
        <begin position="194"/>
        <end position="203"/>
    </location>
</feature>
<dbReference type="AlphaFoldDB" id="A0A913YYG9"/>
<evidence type="ECO:0000313" key="15">
    <source>
        <dbReference type="EnsemblMetazoa" id="XP_038044789.1"/>
    </source>
</evidence>
<reference evidence="15" key="1">
    <citation type="submission" date="2022-11" db="UniProtKB">
        <authorList>
            <consortium name="EnsemblMetazoa"/>
        </authorList>
    </citation>
    <scope>IDENTIFICATION</scope>
</reference>
<name>A0A913YYG9_PATMI</name>
<feature type="compositionally biased region" description="Basic and acidic residues" evidence="11">
    <location>
        <begin position="1"/>
        <end position="10"/>
    </location>
</feature>
<evidence type="ECO:0000256" key="10">
    <source>
        <dbReference type="PROSITE-ProRule" id="PRU00175"/>
    </source>
</evidence>
<keyword evidence="9" id="KW-0539">Nucleus</keyword>
<dbReference type="InterPro" id="IPR001374">
    <property type="entry name" value="R3H_dom"/>
</dbReference>
<evidence type="ECO:0000256" key="6">
    <source>
        <dbReference type="ARBA" id="ARBA00022833"/>
    </source>
</evidence>
<dbReference type="InterPro" id="IPR034076">
    <property type="entry name" value="R3H_NF-X1"/>
</dbReference>
<keyword evidence="3" id="KW-0479">Metal-binding</keyword>
<dbReference type="Gene3D" id="3.30.1370.50">
    <property type="entry name" value="R3H-like domain"/>
    <property type="match status" value="1"/>
</dbReference>
<dbReference type="PANTHER" id="PTHR12360:SF12">
    <property type="entry name" value="TRANSCRIPTIONAL REPRESSOR NF-X1"/>
    <property type="match status" value="1"/>
</dbReference>
<dbReference type="InterPro" id="IPR036867">
    <property type="entry name" value="R3H_dom_sf"/>
</dbReference>
<feature type="region of interest" description="Disordered" evidence="11">
    <location>
        <begin position="961"/>
        <end position="1019"/>
    </location>
</feature>
<evidence type="ECO:0008006" key="17">
    <source>
        <dbReference type="Google" id="ProtNLM"/>
    </source>
</evidence>
<dbReference type="Proteomes" id="UP000887568">
    <property type="component" value="Unplaced"/>
</dbReference>
<feature type="domain" description="R3H" evidence="14">
    <location>
        <begin position="878"/>
        <end position="946"/>
    </location>
</feature>
<organism evidence="15 16">
    <name type="scientific">Patiria miniata</name>
    <name type="common">Bat star</name>
    <name type="synonym">Asterina miniata</name>
    <dbReference type="NCBI Taxonomy" id="46514"/>
    <lineage>
        <taxon>Eukaryota</taxon>
        <taxon>Metazoa</taxon>
        <taxon>Echinodermata</taxon>
        <taxon>Eleutherozoa</taxon>
        <taxon>Asterozoa</taxon>
        <taxon>Asteroidea</taxon>
        <taxon>Valvatacea</taxon>
        <taxon>Valvatida</taxon>
        <taxon>Asterinidae</taxon>
        <taxon>Patiria</taxon>
    </lineage>
</organism>
<evidence type="ECO:0000256" key="2">
    <source>
        <dbReference type="ARBA" id="ARBA00007269"/>
    </source>
</evidence>
<proteinExistence type="inferred from homology"/>
<dbReference type="OMA" id="CPHPCDS"/>
<keyword evidence="8" id="KW-0804">Transcription</keyword>
<dbReference type="GO" id="GO:0000981">
    <property type="term" value="F:DNA-binding transcription factor activity, RNA polymerase II-specific"/>
    <property type="evidence" value="ECO:0007669"/>
    <property type="project" value="TreeGrafter"/>
</dbReference>
<dbReference type="InterPro" id="IPR001841">
    <property type="entry name" value="Znf_RING"/>
</dbReference>
<dbReference type="OrthoDB" id="6512771at2759"/>
<keyword evidence="7" id="KW-0805">Transcription regulation</keyword>
<dbReference type="EnsemblMetazoa" id="XM_038188861.1">
    <property type="protein sequence ID" value="XP_038044789.1"/>
    <property type="gene ID" value="LOC119719422"/>
</dbReference>
<keyword evidence="6" id="KW-0862">Zinc</keyword>
<feature type="compositionally biased region" description="Basic and acidic residues" evidence="11">
    <location>
        <begin position="155"/>
        <end position="172"/>
    </location>
</feature>
<feature type="region of interest" description="Disordered" evidence="11">
    <location>
        <begin position="47"/>
        <end position="69"/>
    </location>
</feature>
<comment type="subcellular location">
    <subcellularLocation>
        <location evidence="1">Nucleus</location>
    </subcellularLocation>
</comment>
<evidence type="ECO:0000256" key="8">
    <source>
        <dbReference type="ARBA" id="ARBA00023163"/>
    </source>
</evidence>
<dbReference type="SMART" id="SM00438">
    <property type="entry name" value="ZnF_NFX"/>
    <property type="match status" value="9"/>
</dbReference>
<evidence type="ECO:0000256" key="7">
    <source>
        <dbReference type="ARBA" id="ARBA00023015"/>
    </source>
</evidence>
<evidence type="ECO:0000259" key="14">
    <source>
        <dbReference type="PROSITE" id="PS51061"/>
    </source>
</evidence>
<feature type="domain" description="PHD-type" evidence="12">
    <location>
        <begin position="234"/>
        <end position="290"/>
    </location>
</feature>
<dbReference type="PROSITE" id="PS50089">
    <property type="entry name" value="ZF_RING_2"/>
    <property type="match status" value="1"/>
</dbReference>
<dbReference type="Pfam" id="PF01424">
    <property type="entry name" value="R3H"/>
    <property type="match status" value="1"/>
</dbReference>
<keyword evidence="5 10" id="KW-0863">Zinc-finger</keyword>
<dbReference type="InterPro" id="IPR034078">
    <property type="entry name" value="NFX1_fam"/>
</dbReference>
<keyword evidence="4" id="KW-0677">Repeat</keyword>
<feature type="compositionally biased region" description="Basic and acidic residues" evidence="11">
    <location>
        <begin position="205"/>
        <end position="217"/>
    </location>
</feature>
<evidence type="ECO:0000256" key="3">
    <source>
        <dbReference type="ARBA" id="ARBA00022723"/>
    </source>
</evidence>
<dbReference type="SUPFAM" id="SSF57850">
    <property type="entry name" value="RING/U-box"/>
    <property type="match status" value="1"/>
</dbReference>
<dbReference type="PROSITE" id="PS50016">
    <property type="entry name" value="ZF_PHD_2"/>
    <property type="match status" value="1"/>
</dbReference>
<protein>
    <recommendedName>
        <fullName evidence="17">Transcriptional repressor NF-X1</fullName>
    </recommendedName>
</protein>
<dbReference type="SUPFAM" id="SSF82708">
    <property type="entry name" value="R3H domain"/>
    <property type="match status" value="1"/>
</dbReference>
<feature type="domain" description="RING-type" evidence="13">
    <location>
        <begin position="237"/>
        <end position="288"/>
    </location>
</feature>
<sequence length="1019" mass="113551">MAESNLRETAPEFQPTQSQSYAPQYQYTGQQNFQPYQPYLVTQNYVSSEPAYRPRGSRSRPFSRRERGRYAPNFNQNFGAGHFQPPPFQPPLAEYSNFNHNQPHMPEFFEARGQRGVAGVYRGRGLRSQRAPFRGQIHQMQQPYFHSGAPSYQGDEPRDQSSGRSSDTRWRYDNPSVESRNADKRPNSGRGRSKNSAAKQSYRNDVAKVRNRPKYEGSTETQTGSMIEQLTEGAYECTVCCETVRCEAPIWNCQECYTVFHLKCIKKWAKSPAAAAEDSDGWQCPMCRNVTLLIPYGYKCFCGKQRDPPYHRGEMPHSCGEVCRRARAKTNCVHTCNILCHPGPCPPCPASIKQSCLCKKTSQTVRCGTQQVIRCQAECGKKLNCGVHSCDAVCHEGDCKPCEVEMKQECYCGKDSKVVLCSLGDDGNLLQEGPAQYPCQAVCDRTLSCGNHTCKRPCHPGPCDLCPLTPDLVTRCPCSQTKLSELTTHGEVRKTCLDPVPTCKNTCGKPLKCGGDYVHTCKQPCHEGDCPVCPLNSTVRCRCGHRMIDVLCRELVKAYDPLTGQVSMMCDRKCPKKKDCGKHKCNVKCCVAKEHNCNQVCGRMLNCGLHRCEEMCHAGNCVRCLNASFDEFSCHCGASVMMPPIRCGTKPPECSEPCARRHDCEHPVRHTCHSEEVCPPCADLTSKMCMGNHEKRHNIPCHIKDISCGHPCGKKVPCGMHICKMICHKGSCEACKQPCLVPRPECGHACSAPCHAGSPCPPSQCKTRFVIRCACGNRSETIQCLQGGDDVRLTEAFQRLATSTVAGQGSQSGQDVDISQLMALRNSKTQRQLECDQHCSILSRNKRLASALQIKDPDSAKFSPTYNPFLKEQARKNPQLIANIIKELSALVTSAQSSKQPSRSHAFPAMNQIHRRVVHELSEMYGCESQSYDQEPKRNVVTTARKGTCFIPTVSLSTVIDRETHPKAPPPIVHTKHETPRRLTSLSKMPRPESPTSPPPQPKEPIVDNSEVPDSWEVR</sequence>